<dbReference type="KEGG" id="chrb:DK843_22880"/>
<geneLocation type="plasmid" evidence="2 3">
    <name>unnamed</name>
</geneLocation>
<reference evidence="2 3" key="1">
    <citation type="submission" date="2018-05" db="EMBL/GenBank/DDBJ databases">
        <title>Genome sequencing, assembly and analysis of the novel insecticidal bacterium, Chromobacterium phragmitis.</title>
        <authorList>
            <person name="Sparks M.E."/>
            <person name="Blackburn M.B."/>
            <person name="Gundersen-Rindal D.E."/>
        </authorList>
    </citation>
    <scope>NUCLEOTIDE SEQUENCE [LARGE SCALE GENOMIC DNA]</scope>
    <source>
        <strain evidence="2">IIBBL 274-1</strain>
        <plasmid evidence="2 3">unnamed</plasmid>
    </source>
</reference>
<dbReference type="EMBL" id="CP029555">
    <property type="protein sequence ID" value="AXE37136.1"/>
    <property type="molecule type" value="Genomic_DNA"/>
</dbReference>
<name>A0A344UPJ9_9NEIS</name>
<evidence type="ECO:0000313" key="1">
    <source>
        <dbReference type="EMBL" id="AXE37136.1"/>
    </source>
</evidence>
<sequence length="193" mass="22546">MSRRFGRNQRRRMREQIALQALQNQSLQQGIDSLRSSLEMDRGLMRHQAGKLQFVQGELAELYDCIRRYLGEHHVLLPLEQVRCYVAPDMDHITVPISRGDPWSVTQLAVEQAMPDDLSYMTSTLTTLIAESSKHADLRHQRDVWTVLLRGEEMGGNIAFDRLRMRNPGYRTFITNHMKKLIARQIDDWSKRL</sequence>
<keyword evidence="2" id="KW-0614">Plasmid</keyword>
<accession>A0A344UPJ9</accession>
<dbReference type="EMBL" id="CP029555">
    <property type="protein sequence ID" value="AXE37197.1"/>
    <property type="molecule type" value="Genomic_DNA"/>
</dbReference>
<organism evidence="2 3">
    <name type="scientific">Chromobacterium phragmitis</name>
    <dbReference type="NCBI Taxonomy" id="2202141"/>
    <lineage>
        <taxon>Bacteria</taxon>
        <taxon>Pseudomonadati</taxon>
        <taxon>Pseudomonadota</taxon>
        <taxon>Betaproteobacteria</taxon>
        <taxon>Neisseriales</taxon>
        <taxon>Chromobacteriaceae</taxon>
        <taxon>Chromobacterium</taxon>
    </lineage>
</organism>
<gene>
    <name evidence="1" type="ORF">DK843_22560</name>
    <name evidence="2" type="ORF">DK843_22880</name>
</gene>
<dbReference type="AlphaFoldDB" id="A0A344UPJ9"/>
<dbReference type="Proteomes" id="UP000252038">
    <property type="component" value="Plasmid unnamed"/>
</dbReference>
<protein>
    <submittedName>
        <fullName evidence="2">Uncharacterized protein</fullName>
    </submittedName>
</protein>
<evidence type="ECO:0000313" key="3">
    <source>
        <dbReference type="Proteomes" id="UP000252038"/>
    </source>
</evidence>
<proteinExistence type="predicted"/>
<evidence type="ECO:0000313" key="2">
    <source>
        <dbReference type="EMBL" id="AXE37197.1"/>
    </source>
</evidence>
<dbReference type="KEGG" id="chrb:DK843_22560"/>